<dbReference type="PRINTS" id="PR00786">
    <property type="entry name" value="NEPRILYSIN"/>
</dbReference>
<dbReference type="CDD" id="cd08662">
    <property type="entry name" value="M13"/>
    <property type="match status" value="1"/>
</dbReference>
<evidence type="ECO:0000313" key="10">
    <source>
        <dbReference type="Proteomes" id="UP000515140"/>
    </source>
</evidence>
<dbReference type="PROSITE" id="PS51885">
    <property type="entry name" value="NEPRILYSIN"/>
    <property type="match status" value="1"/>
</dbReference>
<dbReference type="InterPro" id="IPR018497">
    <property type="entry name" value="Peptidase_M13_C"/>
</dbReference>
<keyword evidence="7" id="KW-0472">Membrane</keyword>
<feature type="domain" description="Peptidase M13 C-terminal" evidence="8">
    <location>
        <begin position="565"/>
        <end position="769"/>
    </location>
</feature>
<dbReference type="GO" id="GO:0016485">
    <property type="term" value="P:protein processing"/>
    <property type="evidence" value="ECO:0007669"/>
    <property type="project" value="TreeGrafter"/>
</dbReference>
<name>A0A6P5LDM4_PHACI</name>
<evidence type="ECO:0000256" key="7">
    <source>
        <dbReference type="SAM" id="Phobius"/>
    </source>
</evidence>
<gene>
    <name evidence="11" type="primary">KEL</name>
</gene>
<dbReference type="Gene3D" id="3.40.390.10">
    <property type="entry name" value="Collagenase (Catalytic Domain)"/>
    <property type="match status" value="1"/>
</dbReference>
<organism evidence="10 11">
    <name type="scientific">Phascolarctos cinereus</name>
    <name type="common">Koala</name>
    <dbReference type="NCBI Taxonomy" id="38626"/>
    <lineage>
        <taxon>Eukaryota</taxon>
        <taxon>Metazoa</taxon>
        <taxon>Chordata</taxon>
        <taxon>Craniata</taxon>
        <taxon>Vertebrata</taxon>
        <taxon>Euteleostomi</taxon>
        <taxon>Mammalia</taxon>
        <taxon>Metatheria</taxon>
        <taxon>Diprotodontia</taxon>
        <taxon>Phascolarctidae</taxon>
        <taxon>Phascolarctos</taxon>
    </lineage>
</organism>
<dbReference type="Proteomes" id="UP000515140">
    <property type="component" value="Unplaced"/>
</dbReference>
<dbReference type="GO" id="GO:0004222">
    <property type="term" value="F:metalloendopeptidase activity"/>
    <property type="evidence" value="ECO:0007669"/>
    <property type="project" value="InterPro"/>
</dbReference>
<keyword evidence="10" id="KW-1185">Reference proteome</keyword>
<dbReference type="InterPro" id="IPR042089">
    <property type="entry name" value="Peptidase_M13_dom_2"/>
</dbReference>
<dbReference type="RefSeq" id="XP_020853676.1">
    <property type="nucleotide sequence ID" value="XM_020998017.1"/>
</dbReference>
<sequence>MKEGSLNEETGGIRRCQLLPPPTPIQGGWRPEEVEGNTTLGQTRSRMETVWTQQGSREEWSYRRALLRWGLISTLLLSLILIFSVLLFYTFHSCGPRPCKSPVCLELVASYLTMGNASALPCTDFYSFVCGNLTWASESRDMLQVLKEKNQNQLRRILEASVPWPPDSAEEKTVRFYKACMDTDAIDASGAEPLMQVIEELGGWHISGNRTLPDFNHTLKLLMSQYGNFPFFKAYLRPQPSPPHVPVIQIDQPEFQIPFRPVQKNYPEILRAYLSYLQQLGTLLGGDQKVVLEHASISMTITSNLLLASKSPDQRKREGKLFQETTIAQLQEVAPSIDWLPCLRAIFSPMILSPSQPIIVHDLEYIRGMSNVIGQMPKDGYRDYLQSHMILGLVSTLVPALDSHFQNAQRNLSQKLQELAGQSPITFNIPRWKKCIEETGAFFEPTLGAMFVQKTFSHGSRDAATQLFSEIKNALSRHLKRIRWMDEGSKREVQTKLSQLKVEMGAPAEVLKPGATTQDYEDISFGPSFLQTFLSCSRALRERTVRGFLEPPSRRSWKISPWEVNAYYSMSDNVAVFPAGLLQPPFFCSDYPSAVNFGAAGSVMAHELMHIFNQYCGHTYQDFPILTTVVPGGCPACDIPTLYEEQLCLRQHYESFSLPAGSTFNSSHTLLENAADIGALLIAMKAYRKWQQKHKGETILPRLGLSPYQLFYQSYAQVVCGSPNPQHAQDLHSPPILRVHGPLSITPTFARYFNCPRGTPMNPGRRCQLW</sequence>
<keyword evidence="7" id="KW-1133">Transmembrane helix</keyword>
<keyword evidence="4" id="KW-0378">Hydrolase</keyword>
<dbReference type="InterPro" id="IPR008753">
    <property type="entry name" value="Peptidase_M13_N"/>
</dbReference>
<dbReference type="InterPro" id="IPR000718">
    <property type="entry name" value="Peptidase_M13"/>
</dbReference>
<keyword evidence="7" id="KW-0812">Transmembrane</keyword>
<dbReference type="GO" id="GO:0046872">
    <property type="term" value="F:metal ion binding"/>
    <property type="evidence" value="ECO:0007669"/>
    <property type="project" value="UniProtKB-KW"/>
</dbReference>
<evidence type="ECO:0000259" key="8">
    <source>
        <dbReference type="Pfam" id="PF01431"/>
    </source>
</evidence>
<dbReference type="CTD" id="3792"/>
<evidence type="ECO:0000259" key="9">
    <source>
        <dbReference type="Pfam" id="PF05649"/>
    </source>
</evidence>
<dbReference type="PANTHER" id="PTHR11733">
    <property type="entry name" value="ZINC METALLOPROTEASE FAMILY M13 NEPRILYSIN-RELATED"/>
    <property type="match status" value="1"/>
</dbReference>
<keyword evidence="6" id="KW-0482">Metalloprotease</keyword>
<dbReference type="InterPro" id="IPR024079">
    <property type="entry name" value="MetalloPept_cat_dom_sf"/>
</dbReference>
<evidence type="ECO:0000313" key="11">
    <source>
        <dbReference type="RefSeq" id="XP_020853676.1"/>
    </source>
</evidence>
<keyword evidence="5" id="KW-0862">Zinc</keyword>
<evidence type="ECO:0000256" key="1">
    <source>
        <dbReference type="ARBA" id="ARBA00001947"/>
    </source>
</evidence>
<dbReference type="SUPFAM" id="SSF55486">
    <property type="entry name" value="Metalloproteases ('zincins'), catalytic domain"/>
    <property type="match status" value="1"/>
</dbReference>
<evidence type="ECO:0000256" key="3">
    <source>
        <dbReference type="ARBA" id="ARBA00022723"/>
    </source>
</evidence>
<keyword evidence="3" id="KW-0479">Metal-binding</keyword>
<dbReference type="InParanoid" id="A0A6P5LDM4"/>
<evidence type="ECO:0000256" key="5">
    <source>
        <dbReference type="ARBA" id="ARBA00022833"/>
    </source>
</evidence>
<reference evidence="11" key="1">
    <citation type="submission" date="2025-08" db="UniProtKB">
        <authorList>
            <consortium name="RefSeq"/>
        </authorList>
    </citation>
    <scope>IDENTIFICATION</scope>
    <source>
        <tissue evidence="11">Spleen</tissue>
    </source>
</reference>
<dbReference type="Pfam" id="PF05649">
    <property type="entry name" value="Peptidase_M13_N"/>
    <property type="match status" value="1"/>
</dbReference>
<evidence type="ECO:0000256" key="4">
    <source>
        <dbReference type="ARBA" id="ARBA00022801"/>
    </source>
</evidence>
<evidence type="ECO:0000256" key="2">
    <source>
        <dbReference type="ARBA" id="ARBA00022670"/>
    </source>
</evidence>
<proteinExistence type="predicted"/>
<protein>
    <submittedName>
        <fullName evidence="11">Kell blood group glycoprotein isoform X1</fullName>
    </submittedName>
</protein>
<dbReference type="GeneID" id="110216230"/>
<dbReference type="Pfam" id="PF01431">
    <property type="entry name" value="Peptidase_M13"/>
    <property type="match status" value="1"/>
</dbReference>
<dbReference type="GO" id="GO:0005886">
    <property type="term" value="C:plasma membrane"/>
    <property type="evidence" value="ECO:0007669"/>
    <property type="project" value="TreeGrafter"/>
</dbReference>
<feature type="domain" description="Peptidase M13 N-terminal" evidence="9">
    <location>
        <begin position="121"/>
        <end position="507"/>
    </location>
</feature>
<keyword evidence="2" id="KW-0645">Protease</keyword>
<comment type="cofactor">
    <cofactor evidence="1">
        <name>Zn(2+)</name>
        <dbReference type="ChEBI" id="CHEBI:29105"/>
    </cofactor>
</comment>
<feature type="transmembrane region" description="Helical" evidence="7">
    <location>
        <begin position="66"/>
        <end position="91"/>
    </location>
</feature>
<dbReference type="KEGG" id="pcw:110216230"/>
<accession>A0A6P5LDM4</accession>
<dbReference type="FunCoup" id="A0A6P5LDM4">
    <property type="interactions" value="76"/>
</dbReference>
<dbReference type="PANTHER" id="PTHR11733:SF128">
    <property type="entry name" value="KELL BLOOD GROUP GLYCOPROTEIN"/>
    <property type="match status" value="1"/>
</dbReference>
<evidence type="ECO:0000256" key="6">
    <source>
        <dbReference type="ARBA" id="ARBA00023049"/>
    </source>
</evidence>
<dbReference type="Gene3D" id="1.10.1380.10">
    <property type="entry name" value="Neutral endopeptidase , domain2"/>
    <property type="match status" value="1"/>
</dbReference>
<dbReference type="AlphaFoldDB" id="A0A6P5LDM4"/>